<dbReference type="InterPro" id="IPR050313">
    <property type="entry name" value="Carb_Metab_HTH_regulators"/>
</dbReference>
<evidence type="ECO:0000256" key="2">
    <source>
        <dbReference type="ARBA" id="ARBA00023125"/>
    </source>
</evidence>
<comment type="caution">
    <text evidence="5">The sequence shown here is derived from an EMBL/GenBank/DDBJ whole genome shotgun (WGS) entry which is preliminary data.</text>
</comment>
<dbReference type="Pfam" id="PF08220">
    <property type="entry name" value="HTH_DeoR"/>
    <property type="match status" value="1"/>
</dbReference>
<keyword evidence="6" id="KW-1185">Reference proteome</keyword>
<keyword evidence="3" id="KW-0804">Transcription</keyword>
<dbReference type="PANTHER" id="PTHR30363">
    <property type="entry name" value="HTH-TYPE TRANSCRIPTIONAL REGULATOR SRLR-RELATED"/>
    <property type="match status" value="1"/>
</dbReference>
<dbReference type="RefSeq" id="WP_114624289.1">
    <property type="nucleotide sequence ID" value="NZ_QQNA01000103.1"/>
</dbReference>
<dbReference type="PROSITE" id="PS00894">
    <property type="entry name" value="HTH_DEOR_1"/>
    <property type="match status" value="1"/>
</dbReference>
<dbReference type="SUPFAM" id="SSF46785">
    <property type="entry name" value="Winged helix' DNA-binding domain"/>
    <property type="match status" value="1"/>
</dbReference>
<dbReference type="Proteomes" id="UP000253741">
    <property type="component" value="Unassembled WGS sequence"/>
</dbReference>
<dbReference type="SMART" id="SM01134">
    <property type="entry name" value="DeoRC"/>
    <property type="match status" value="1"/>
</dbReference>
<dbReference type="InterPro" id="IPR001034">
    <property type="entry name" value="DeoR_HTH"/>
</dbReference>
<dbReference type="SUPFAM" id="SSF100950">
    <property type="entry name" value="NagB/RpiA/CoA transferase-like"/>
    <property type="match status" value="1"/>
</dbReference>
<evidence type="ECO:0000256" key="3">
    <source>
        <dbReference type="ARBA" id="ARBA00023163"/>
    </source>
</evidence>
<keyword evidence="1" id="KW-0805">Transcription regulation</keyword>
<proteinExistence type="predicted"/>
<feature type="domain" description="HTH deoR-type" evidence="4">
    <location>
        <begin position="10"/>
        <end position="65"/>
    </location>
</feature>
<dbReference type="InterPro" id="IPR036388">
    <property type="entry name" value="WH-like_DNA-bd_sf"/>
</dbReference>
<dbReference type="InterPro" id="IPR036390">
    <property type="entry name" value="WH_DNA-bd_sf"/>
</dbReference>
<evidence type="ECO:0000259" key="4">
    <source>
        <dbReference type="PROSITE" id="PS51000"/>
    </source>
</evidence>
<protein>
    <submittedName>
        <fullName evidence="5">DeoR/GlpR transcriptional regulator</fullName>
    </submittedName>
</protein>
<sequence>MTTDDTPLIPDQRRELLIELLRGHSVLSVHQLTEMLGVSHMTVRRDIAALEAQGRAVSVTGGVRIAGRQLHHEPSRIDKSMMDQPAKLAITRAAGELLRDHTTVYLDAGTTCQGLVPHLARLKGMTVVTNDFTTANALIGNPDIEVIHTGGRTEHANRSTVGRLAALTLQQLALDMAFISTSSWDVRRGVTTPSAPKVEVKQAAMSSASRSVLLAGSAKYDTFGMYRVAALTAFDTVITDDALTPTVREALLAGGVELRVARTEGGRGPG</sequence>
<dbReference type="AlphaFoldDB" id="A0A370B6H4"/>
<evidence type="ECO:0000313" key="5">
    <source>
        <dbReference type="EMBL" id="RDG37437.1"/>
    </source>
</evidence>
<dbReference type="GO" id="GO:0003677">
    <property type="term" value="F:DNA binding"/>
    <property type="evidence" value="ECO:0007669"/>
    <property type="project" value="UniProtKB-KW"/>
</dbReference>
<dbReference type="PANTHER" id="PTHR30363:SF58">
    <property type="entry name" value="REGULATORY PROTEIN, DEOR FAMILY"/>
    <property type="match status" value="1"/>
</dbReference>
<evidence type="ECO:0000256" key="1">
    <source>
        <dbReference type="ARBA" id="ARBA00023015"/>
    </source>
</evidence>
<keyword evidence="2" id="KW-0238">DNA-binding</keyword>
<dbReference type="InterPro" id="IPR018356">
    <property type="entry name" value="Tscrpt_reg_HTH_DeoR_CS"/>
</dbReference>
<dbReference type="Gene3D" id="1.10.10.10">
    <property type="entry name" value="Winged helix-like DNA-binding domain superfamily/Winged helix DNA-binding domain"/>
    <property type="match status" value="1"/>
</dbReference>
<dbReference type="SMART" id="SM00420">
    <property type="entry name" value="HTH_DEOR"/>
    <property type="match status" value="1"/>
</dbReference>
<organism evidence="5 6">
    <name type="scientific">Streptomyces corynorhini</name>
    <dbReference type="NCBI Taxonomy" id="2282652"/>
    <lineage>
        <taxon>Bacteria</taxon>
        <taxon>Bacillati</taxon>
        <taxon>Actinomycetota</taxon>
        <taxon>Actinomycetes</taxon>
        <taxon>Kitasatosporales</taxon>
        <taxon>Streptomycetaceae</taxon>
        <taxon>Streptomyces</taxon>
    </lineage>
</organism>
<dbReference type="GO" id="GO:0003700">
    <property type="term" value="F:DNA-binding transcription factor activity"/>
    <property type="evidence" value="ECO:0007669"/>
    <property type="project" value="InterPro"/>
</dbReference>
<reference evidence="5 6" key="1">
    <citation type="submission" date="2018-07" db="EMBL/GenBank/DDBJ databases">
        <title>Streptomyces species from bats.</title>
        <authorList>
            <person name="Dunlap C."/>
        </authorList>
    </citation>
    <scope>NUCLEOTIDE SEQUENCE [LARGE SCALE GENOMIC DNA]</scope>
    <source>
        <strain evidence="5 6">AC230</strain>
    </source>
</reference>
<name>A0A370B6H4_9ACTN</name>
<dbReference type="PROSITE" id="PS51000">
    <property type="entry name" value="HTH_DEOR_2"/>
    <property type="match status" value="1"/>
</dbReference>
<evidence type="ECO:0000313" key="6">
    <source>
        <dbReference type="Proteomes" id="UP000253741"/>
    </source>
</evidence>
<dbReference type="Pfam" id="PF00455">
    <property type="entry name" value="DeoRC"/>
    <property type="match status" value="1"/>
</dbReference>
<dbReference type="InterPro" id="IPR037171">
    <property type="entry name" value="NagB/RpiA_transferase-like"/>
</dbReference>
<gene>
    <name evidence="5" type="ORF">DVH02_14680</name>
</gene>
<dbReference type="OrthoDB" id="7688673at2"/>
<dbReference type="EMBL" id="QQNA01000103">
    <property type="protein sequence ID" value="RDG37437.1"/>
    <property type="molecule type" value="Genomic_DNA"/>
</dbReference>
<accession>A0A370B6H4</accession>
<dbReference type="InterPro" id="IPR014036">
    <property type="entry name" value="DeoR-like_C"/>
</dbReference>